<sequence length="197" mass="21465">MATETERHPRADAARNAQRIVQAARTAFADDGPDVHLEEIARRAKVGIRTLYRHFPAKSDLVRAAIDQSFAEHLTPAIEQAVSDDDALRGFTTLIEAGVFTVARERNTLAAARTTGSPTTDLSAAFFTALAALTRRAQQAGTLRPDISAADLPRIMAMLVSVLWSTDPDTEEWRRYFALLLDGLSPAAARSLPEPGR</sequence>
<dbReference type="STRING" id="113562.SAMN04489716_4403"/>
<protein>
    <submittedName>
        <fullName evidence="6">Regulatory protein, tetR family</fullName>
    </submittedName>
</protein>
<dbReference type="Pfam" id="PF00440">
    <property type="entry name" value="TetR_N"/>
    <property type="match status" value="1"/>
</dbReference>
<dbReference type="PRINTS" id="PR00455">
    <property type="entry name" value="HTHTETR"/>
</dbReference>
<keyword evidence="2 4" id="KW-0238">DNA-binding</keyword>
<dbReference type="InterPro" id="IPR001647">
    <property type="entry name" value="HTH_TetR"/>
</dbReference>
<reference evidence="6 7" key="1">
    <citation type="submission" date="2016-10" db="EMBL/GenBank/DDBJ databases">
        <authorList>
            <person name="de Groot N.N."/>
        </authorList>
    </citation>
    <scope>NUCLEOTIDE SEQUENCE [LARGE SCALE GENOMIC DNA]</scope>
    <source>
        <strain evidence="6 7">DSM 43941</strain>
    </source>
</reference>
<dbReference type="AlphaFoldDB" id="A0A1H2B7P5"/>
<dbReference type="EMBL" id="LT629758">
    <property type="protein sequence ID" value="SDT54204.1"/>
    <property type="molecule type" value="Genomic_DNA"/>
</dbReference>
<proteinExistence type="predicted"/>
<feature type="domain" description="HTH tetR-type" evidence="5">
    <location>
        <begin position="14"/>
        <end position="73"/>
    </location>
</feature>
<accession>A0A1H2B7P5</accession>
<evidence type="ECO:0000256" key="2">
    <source>
        <dbReference type="ARBA" id="ARBA00023125"/>
    </source>
</evidence>
<keyword evidence="7" id="KW-1185">Reference proteome</keyword>
<gene>
    <name evidence="6" type="ORF">SAMN04489716_4403</name>
</gene>
<dbReference type="PROSITE" id="PS50977">
    <property type="entry name" value="HTH_TETR_2"/>
    <property type="match status" value="1"/>
</dbReference>
<evidence type="ECO:0000256" key="1">
    <source>
        <dbReference type="ARBA" id="ARBA00023015"/>
    </source>
</evidence>
<dbReference type="GO" id="GO:0003700">
    <property type="term" value="F:DNA-binding transcription factor activity"/>
    <property type="evidence" value="ECO:0007669"/>
    <property type="project" value="TreeGrafter"/>
</dbReference>
<dbReference type="Proteomes" id="UP000198688">
    <property type="component" value="Chromosome I"/>
</dbReference>
<dbReference type="Gene3D" id="1.10.357.10">
    <property type="entry name" value="Tetracycline Repressor, domain 2"/>
    <property type="match status" value="1"/>
</dbReference>
<dbReference type="PANTHER" id="PTHR30055:SF234">
    <property type="entry name" value="HTH-TYPE TRANSCRIPTIONAL REGULATOR BETI"/>
    <property type="match status" value="1"/>
</dbReference>
<dbReference type="PANTHER" id="PTHR30055">
    <property type="entry name" value="HTH-TYPE TRANSCRIPTIONAL REGULATOR RUTR"/>
    <property type="match status" value="1"/>
</dbReference>
<evidence type="ECO:0000259" key="5">
    <source>
        <dbReference type="PROSITE" id="PS50977"/>
    </source>
</evidence>
<dbReference type="InterPro" id="IPR036271">
    <property type="entry name" value="Tet_transcr_reg_TetR-rel_C_sf"/>
</dbReference>
<dbReference type="InterPro" id="IPR049445">
    <property type="entry name" value="TetR_SbtR-like_C"/>
</dbReference>
<keyword evidence="1" id="KW-0805">Transcription regulation</keyword>
<name>A0A1H2B7P5_9ACTN</name>
<dbReference type="InterPro" id="IPR009057">
    <property type="entry name" value="Homeodomain-like_sf"/>
</dbReference>
<evidence type="ECO:0000256" key="3">
    <source>
        <dbReference type="ARBA" id="ARBA00023163"/>
    </source>
</evidence>
<evidence type="ECO:0000313" key="6">
    <source>
        <dbReference type="EMBL" id="SDT54204.1"/>
    </source>
</evidence>
<dbReference type="SUPFAM" id="SSF46689">
    <property type="entry name" value="Homeodomain-like"/>
    <property type="match status" value="1"/>
</dbReference>
<dbReference type="RefSeq" id="WP_092546349.1">
    <property type="nucleotide sequence ID" value="NZ_BOMJ01000033.1"/>
</dbReference>
<dbReference type="Pfam" id="PF21597">
    <property type="entry name" value="TetR_C_43"/>
    <property type="match status" value="1"/>
</dbReference>
<dbReference type="InterPro" id="IPR050109">
    <property type="entry name" value="HTH-type_TetR-like_transc_reg"/>
</dbReference>
<organism evidence="6 7">
    <name type="scientific">Actinoplanes derwentensis</name>
    <dbReference type="NCBI Taxonomy" id="113562"/>
    <lineage>
        <taxon>Bacteria</taxon>
        <taxon>Bacillati</taxon>
        <taxon>Actinomycetota</taxon>
        <taxon>Actinomycetes</taxon>
        <taxon>Micromonosporales</taxon>
        <taxon>Micromonosporaceae</taxon>
        <taxon>Actinoplanes</taxon>
    </lineage>
</organism>
<evidence type="ECO:0000256" key="4">
    <source>
        <dbReference type="PROSITE-ProRule" id="PRU00335"/>
    </source>
</evidence>
<dbReference type="OrthoDB" id="3617113at2"/>
<keyword evidence="3" id="KW-0804">Transcription</keyword>
<dbReference type="GO" id="GO:0000976">
    <property type="term" value="F:transcription cis-regulatory region binding"/>
    <property type="evidence" value="ECO:0007669"/>
    <property type="project" value="TreeGrafter"/>
</dbReference>
<dbReference type="SUPFAM" id="SSF48498">
    <property type="entry name" value="Tetracyclin repressor-like, C-terminal domain"/>
    <property type="match status" value="1"/>
</dbReference>
<evidence type="ECO:0000313" key="7">
    <source>
        <dbReference type="Proteomes" id="UP000198688"/>
    </source>
</evidence>
<feature type="DNA-binding region" description="H-T-H motif" evidence="4">
    <location>
        <begin position="36"/>
        <end position="55"/>
    </location>
</feature>